<gene>
    <name evidence="2" type="ORF">L228DRAFT_80879</name>
</gene>
<feature type="region of interest" description="Disordered" evidence="1">
    <location>
        <begin position="155"/>
        <end position="176"/>
    </location>
</feature>
<evidence type="ECO:0000313" key="3">
    <source>
        <dbReference type="Proteomes" id="UP000076632"/>
    </source>
</evidence>
<dbReference type="EMBL" id="KV407455">
    <property type="protein sequence ID" value="KZF25660.1"/>
    <property type="molecule type" value="Genomic_DNA"/>
</dbReference>
<dbReference type="InParanoid" id="A0A165J302"/>
<organism evidence="2 3">
    <name type="scientific">Xylona heveae (strain CBS 132557 / TC161)</name>
    <dbReference type="NCBI Taxonomy" id="1328760"/>
    <lineage>
        <taxon>Eukaryota</taxon>
        <taxon>Fungi</taxon>
        <taxon>Dikarya</taxon>
        <taxon>Ascomycota</taxon>
        <taxon>Pezizomycotina</taxon>
        <taxon>Xylonomycetes</taxon>
        <taxon>Xylonales</taxon>
        <taxon>Xylonaceae</taxon>
        <taxon>Xylona</taxon>
    </lineage>
</organism>
<dbReference type="InterPro" id="IPR016813">
    <property type="entry name" value="NADH_Ub_cplx-1_21kDa"/>
</dbReference>
<name>A0A165J302_XYLHT</name>
<dbReference type="GeneID" id="28902013"/>
<evidence type="ECO:0000313" key="2">
    <source>
        <dbReference type="EMBL" id="KZF25660.1"/>
    </source>
</evidence>
<dbReference type="PANTHER" id="PTHR37325:SF1">
    <property type="entry name" value="OXIDOREDUCTASE 21 KDA SUBUNIT, PUTATIVE (AFU_ORTHOLOGUE AFUA_4G05910)-RELATED"/>
    <property type="match status" value="1"/>
</dbReference>
<keyword evidence="3" id="KW-1185">Reference proteome</keyword>
<dbReference type="RefSeq" id="XP_018191215.1">
    <property type="nucleotide sequence ID" value="XM_018336876.1"/>
</dbReference>
<protein>
    <submittedName>
        <fullName evidence="2">NADH-ubiquinone oxidoreductase 21.3 kDa subunit</fullName>
    </submittedName>
</protein>
<dbReference type="AlphaFoldDB" id="A0A165J302"/>
<accession>A0A165J302</accession>
<keyword evidence="2" id="KW-0830">Ubiquinone</keyword>
<dbReference type="OrthoDB" id="2093493at2759"/>
<dbReference type="PIRSF" id="PIRSF022976">
    <property type="entry name" value="NADH_Oxi_21kDa"/>
    <property type="match status" value="1"/>
</dbReference>
<proteinExistence type="predicted"/>
<dbReference type="Proteomes" id="UP000076632">
    <property type="component" value="Unassembled WGS sequence"/>
</dbReference>
<dbReference type="CDD" id="cd22849">
    <property type="entry name" value="NuzM"/>
    <property type="match status" value="1"/>
</dbReference>
<dbReference type="PANTHER" id="PTHR37325">
    <property type="entry name" value="OXIDOREDUCTASE 21 KDA SUBUNIT, PUTATIVE (AFU_ORTHOLOGUE AFUA_4G05910)-RELATED"/>
    <property type="match status" value="1"/>
</dbReference>
<evidence type="ECO:0000256" key="1">
    <source>
        <dbReference type="SAM" id="MobiDB-lite"/>
    </source>
</evidence>
<sequence length="196" mass="21248">MSGQSAAKAALSARGVVAVNKKYTVQSTGIWERIRRALAVDPNRSTGVPLNPLFRNPTPGGIDPKDYDMGIIVPAQDIAENPYWKRDTRRSYAQPSIVKPADVVGLLSVGSKAAPQEDKLQIGEAGTRQLTQIKEEGEGKGLSTFFENNKSTISNVLGQDGLPPSPANLARKSEGKKYEISTGEGYPEEYEIRTFV</sequence>
<reference evidence="2 3" key="1">
    <citation type="journal article" date="2016" name="Fungal Biol.">
        <title>The genome of Xylona heveae provides a window into fungal endophytism.</title>
        <authorList>
            <person name="Gazis R."/>
            <person name="Kuo A."/>
            <person name="Riley R."/>
            <person name="LaButti K."/>
            <person name="Lipzen A."/>
            <person name="Lin J."/>
            <person name="Amirebrahimi M."/>
            <person name="Hesse C.N."/>
            <person name="Spatafora J.W."/>
            <person name="Henrissat B."/>
            <person name="Hainaut M."/>
            <person name="Grigoriev I.V."/>
            <person name="Hibbett D.S."/>
        </authorList>
    </citation>
    <scope>NUCLEOTIDE SEQUENCE [LARGE SCALE GENOMIC DNA]</scope>
    <source>
        <strain evidence="2 3">TC161</strain>
    </source>
</reference>
<dbReference type="OMA" id="GYPCRTF"/>
<dbReference type="STRING" id="1328760.A0A165J302"/>